<dbReference type="Gene3D" id="3.40.630.30">
    <property type="match status" value="1"/>
</dbReference>
<keyword evidence="5" id="KW-1185">Reference proteome</keyword>
<feature type="domain" description="N-acetyltransferase" evidence="3">
    <location>
        <begin position="1"/>
        <end position="148"/>
    </location>
</feature>
<evidence type="ECO:0000313" key="5">
    <source>
        <dbReference type="Proteomes" id="UP000460435"/>
    </source>
</evidence>
<comment type="caution">
    <text evidence="4">The sequence shown here is derived from an EMBL/GenBank/DDBJ whole genome shotgun (WGS) entry which is preliminary data.</text>
</comment>
<evidence type="ECO:0000256" key="2">
    <source>
        <dbReference type="ARBA" id="ARBA00023315"/>
    </source>
</evidence>
<dbReference type="CDD" id="cd04301">
    <property type="entry name" value="NAT_SF"/>
    <property type="match status" value="1"/>
</dbReference>
<dbReference type="SUPFAM" id="SSF55729">
    <property type="entry name" value="Acyl-CoA N-acyltransferases (Nat)"/>
    <property type="match status" value="1"/>
</dbReference>
<dbReference type="Proteomes" id="UP000460435">
    <property type="component" value="Unassembled WGS sequence"/>
</dbReference>
<accession>A0A7K3M7K6</accession>
<keyword evidence="2" id="KW-0012">Acyltransferase</keyword>
<dbReference type="GO" id="GO:0016747">
    <property type="term" value="F:acyltransferase activity, transferring groups other than amino-acyl groups"/>
    <property type="evidence" value="ECO:0007669"/>
    <property type="project" value="InterPro"/>
</dbReference>
<keyword evidence="1 4" id="KW-0808">Transferase</keyword>
<organism evidence="4 5">
    <name type="scientific">Phytoactinopolyspora mesophila</name>
    <dbReference type="NCBI Taxonomy" id="2650750"/>
    <lineage>
        <taxon>Bacteria</taxon>
        <taxon>Bacillati</taxon>
        <taxon>Actinomycetota</taxon>
        <taxon>Actinomycetes</taxon>
        <taxon>Jiangellales</taxon>
        <taxon>Jiangellaceae</taxon>
        <taxon>Phytoactinopolyspora</taxon>
    </lineage>
</organism>
<dbReference type="AlphaFoldDB" id="A0A7K3M7K6"/>
<dbReference type="PANTHER" id="PTHR43877">
    <property type="entry name" value="AMINOALKYLPHOSPHONATE N-ACETYLTRANSFERASE-RELATED-RELATED"/>
    <property type="match status" value="1"/>
</dbReference>
<dbReference type="Pfam" id="PF00583">
    <property type="entry name" value="Acetyltransf_1"/>
    <property type="match status" value="1"/>
</dbReference>
<evidence type="ECO:0000313" key="4">
    <source>
        <dbReference type="EMBL" id="NDL59266.1"/>
    </source>
</evidence>
<dbReference type="InterPro" id="IPR000182">
    <property type="entry name" value="GNAT_dom"/>
</dbReference>
<reference evidence="4 5" key="1">
    <citation type="submission" date="2019-11" db="EMBL/GenBank/DDBJ databases">
        <authorList>
            <person name="Li X.-J."/>
            <person name="Feng X.-M."/>
        </authorList>
    </citation>
    <scope>NUCLEOTIDE SEQUENCE [LARGE SCALE GENOMIC DNA]</scope>
    <source>
        <strain evidence="4 5">XMNu-373</strain>
    </source>
</reference>
<dbReference type="EMBL" id="WLZY01000007">
    <property type="protein sequence ID" value="NDL59266.1"/>
    <property type="molecule type" value="Genomic_DNA"/>
</dbReference>
<evidence type="ECO:0000259" key="3">
    <source>
        <dbReference type="PROSITE" id="PS51186"/>
    </source>
</evidence>
<protein>
    <submittedName>
        <fullName evidence="4">GNAT family N-acetyltransferase</fullName>
    </submittedName>
</protein>
<gene>
    <name evidence="4" type="ORF">F7O44_19535</name>
</gene>
<dbReference type="InterPro" id="IPR050832">
    <property type="entry name" value="Bact_Acetyltransf"/>
</dbReference>
<name>A0A7K3M7K6_9ACTN</name>
<sequence length="153" mass="16396">MRSYAELLPQAVLNQIDASTFGESWRHAVTRPPSARHRVLVALDHGDVSGFAATAPSEDPDAAPDDGEIVAFHVDPDAQRSGHGSRLIAAAADTLRADGFHRAHMWLVVGDDGLRTFLESAGWAPDSAHRTLDLTGDGSATLRQIRLHTDLGT</sequence>
<proteinExistence type="predicted"/>
<evidence type="ECO:0000256" key="1">
    <source>
        <dbReference type="ARBA" id="ARBA00022679"/>
    </source>
</evidence>
<dbReference type="PROSITE" id="PS51186">
    <property type="entry name" value="GNAT"/>
    <property type="match status" value="1"/>
</dbReference>
<dbReference type="InterPro" id="IPR016181">
    <property type="entry name" value="Acyl_CoA_acyltransferase"/>
</dbReference>